<dbReference type="PROSITE" id="PS51186">
    <property type="entry name" value="GNAT"/>
    <property type="match status" value="1"/>
</dbReference>
<reference evidence="2 3" key="1">
    <citation type="submission" date="2019-05" db="EMBL/GenBank/DDBJ databases">
        <title>Pseudorhodobacter turbinis sp. nov., isolated from the gut of the Korean turban shell.</title>
        <authorList>
            <person name="Jeong Y.-S."/>
            <person name="Kang W.-R."/>
            <person name="Bae J.-W."/>
        </authorList>
    </citation>
    <scope>NUCLEOTIDE SEQUENCE [LARGE SCALE GENOMIC DNA]</scope>
    <source>
        <strain evidence="2 3">S12M18</strain>
    </source>
</reference>
<dbReference type="CDD" id="cd04301">
    <property type="entry name" value="NAT_SF"/>
    <property type="match status" value="1"/>
</dbReference>
<dbReference type="Pfam" id="PF00583">
    <property type="entry name" value="Acetyltransf_1"/>
    <property type="match status" value="1"/>
</dbReference>
<dbReference type="GO" id="GO:0016747">
    <property type="term" value="F:acyltransferase activity, transferring groups other than amino-acyl groups"/>
    <property type="evidence" value="ECO:0007669"/>
    <property type="project" value="InterPro"/>
</dbReference>
<dbReference type="EMBL" id="CP039964">
    <property type="protein sequence ID" value="QCO54664.1"/>
    <property type="molecule type" value="Genomic_DNA"/>
</dbReference>
<dbReference type="AlphaFoldDB" id="A0A4V1E0H6"/>
<accession>A0A4V1E0H6</accession>
<proteinExistence type="predicted"/>
<dbReference type="OrthoDB" id="9797990at2"/>
<dbReference type="PANTHER" id="PTHR41700">
    <property type="entry name" value="GCN5-RELATED N-ACETYLTRANSFERASE"/>
    <property type="match status" value="1"/>
</dbReference>
<dbReference type="InterPro" id="IPR000182">
    <property type="entry name" value="GNAT_dom"/>
</dbReference>
<name>A0A4V1E0H6_9RHOB</name>
<dbReference type="RefSeq" id="WP_137192337.1">
    <property type="nucleotide sequence ID" value="NZ_CP039964.1"/>
</dbReference>
<evidence type="ECO:0000313" key="3">
    <source>
        <dbReference type="Proteomes" id="UP000298631"/>
    </source>
</evidence>
<dbReference type="PANTHER" id="PTHR41700:SF1">
    <property type="entry name" value="N-ACETYLTRANSFERASE DOMAIN-CONTAINING PROTEIN"/>
    <property type="match status" value="1"/>
</dbReference>
<gene>
    <name evidence="2" type="ORF">EOK75_01885</name>
</gene>
<evidence type="ECO:0000313" key="2">
    <source>
        <dbReference type="EMBL" id="QCO54664.1"/>
    </source>
</evidence>
<dbReference type="InterPro" id="IPR038764">
    <property type="entry name" value="GNAT_N_AcTrfase_prd"/>
</dbReference>
<dbReference type="Proteomes" id="UP000298631">
    <property type="component" value="Chromosome"/>
</dbReference>
<sequence>MITYRDLKGLPEFRAAHALQHAVWGADDLADPPDLMMVVQSEGGIVAGAFEGDRLAGYIFGFPTSDPAVQHSHRLAVLSDYRGQGLGQALKEYQRDQCRTRGIRVIRWTYDPLMTRNANLNVNRLGAIGSRYLVNYYGSEGSYQGGVESDRLMAEWHVNGRPPFQVEHRLSMVPDFHRLVRHSEHEARIARLNNRREMQELFAQGLQIVGFEPDSATYLFGRLQAE</sequence>
<keyword evidence="2" id="KW-0808">Transferase</keyword>
<dbReference type="InterPro" id="IPR016181">
    <property type="entry name" value="Acyl_CoA_acyltransferase"/>
</dbReference>
<organism evidence="2 3">
    <name type="scientific">Pseudorhodobacter turbinis</name>
    <dbReference type="NCBI Taxonomy" id="2500533"/>
    <lineage>
        <taxon>Bacteria</taxon>
        <taxon>Pseudomonadati</taxon>
        <taxon>Pseudomonadota</taxon>
        <taxon>Alphaproteobacteria</taxon>
        <taxon>Rhodobacterales</taxon>
        <taxon>Paracoccaceae</taxon>
        <taxon>Pseudorhodobacter</taxon>
    </lineage>
</organism>
<protein>
    <submittedName>
        <fullName evidence="2">GNAT family N-acetyltransferase</fullName>
    </submittedName>
</protein>
<keyword evidence="3" id="KW-1185">Reference proteome</keyword>
<dbReference type="KEGG" id="pseb:EOK75_01885"/>
<dbReference type="Gene3D" id="3.40.630.30">
    <property type="match status" value="1"/>
</dbReference>
<feature type="domain" description="N-acetyltransferase" evidence="1">
    <location>
        <begin position="2"/>
        <end position="154"/>
    </location>
</feature>
<dbReference type="SUPFAM" id="SSF55729">
    <property type="entry name" value="Acyl-CoA N-acyltransferases (Nat)"/>
    <property type="match status" value="1"/>
</dbReference>
<evidence type="ECO:0000259" key="1">
    <source>
        <dbReference type="PROSITE" id="PS51186"/>
    </source>
</evidence>